<keyword evidence="3" id="KW-1185">Reference proteome</keyword>
<evidence type="ECO:0000256" key="1">
    <source>
        <dbReference type="SAM" id="MobiDB-lite"/>
    </source>
</evidence>
<proteinExistence type="predicted"/>
<dbReference type="EMBL" id="AP022575">
    <property type="protein sequence ID" value="BBX75554.1"/>
    <property type="molecule type" value="Genomic_DNA"/>
</dbReference>
<name>A0A7I7MTE1_9MYCO</name>
<dbReference type="Proteomes" id="UP000467236">
    <property type="component" value="Chromosome"/>
</dbReference>
<accession>A0A7I7MTE1</accession>
<dbReference type="KEGG" id="mshj:MSHI_34600"/>
<evidence type="ECO:0000313" key="2">
    <source>
        <dbReference type="EMBL" id="BBX75554.1"/>
    </source>
</evidence>
<organism evidence="2 3">
    <name type="scientific">Mycobacterium shinjukuense</name>
    <dbReference type="NCBI Taxonomy" id="398694"/>
    <lineage>
        <taxon>Bacteria</taxon>
        <taxon>Bacillati</taxon>
        <taxon>Actinomycetota</taxon>
        <taxon>Actinomycetes</taxon>
        <taxon>Mycobacteriales</taxon>
        <taxon>Mycobacteriaceae</taxon>
        <taxon>Mycobacterium</taxon>
    </lineage>
</organism>
<protein>
    <submittedName>
        <fullName evidence="2">Uncharacterized protein</fullName>
    </submittedName>
</protein>
<evidence type="ECO:0000313" key="3">
    <source>
        <dbReference type="Proteomes" id="UP000467236"/>
    </source>
</evidence>
<reference evidence="2 3" key="1">
    <citation type="journal article" date="2019" name="Emerg. Microbes Infect.">
        <title>Comprehensive subspecies identification of 175 nontuberculous mycobacteria species based on 7547 genomic profiles.</title>
        <authorList>
            <person name="Matsumoto Y."/>
            <person name="Kinjo T."/>
            <person name="Motooka D."/>
            <person name="Nabeya D."/>
            <person name="Jung N."/>
            <person name="Uechi K."/>
            <person name="Horii T."/>
            <person name="Iida T."/>
            <person name="Fujita J."/>
            <person name="Nakamura S."/>
        </authorList>
    </citation>
    <scope>NUCLEOTIDE SEQUENCE [LARGE SCALE GENOMIC DNA]</scope>
    <source>
        <strain evidence="2 3">JCM 14233</strain>
    </source>
</reference>
<sequence>MAKRIPRVAGHTNRLGEFAAFTGMGRLPASSPARRSVTPATLREIRRGSNAVGIADRRTHGVAQRPPRAPG</sequence>
<gene>
    <name evidence="2" type="ORF">MSHI_34600</name>
</gene>
<dbReference type="AlphaFoldDB" id="A0A7I7MTE1"/>
<feature type="region of interest" description="Disordered" evidence="1">
    <location>
        <begin position="50"/>
        <end position="71"/>
    </location>
</feature>